<dbReference type="AlphaFoldDB" id="A0AAW0V0W5"/>
<proteinExistence type="predicted"/>
<dbReference type="InterPro" id="IPR001478">
    <property type="entry name" value="PDZ"/>
</dbReference>
<protein>
    <recommendedName>
        <fullName evidence="1">PDZ domain-containing protein</fullName>
    </recommendedName>
</protein>
<dbReference type="Proteomes" id="UP001487740">
    <property type="component" value="Unassembled WGS sequence"/>
</dbReference>
<evidence type="ECO:0000259" key="1">
    <source>
        <dbReference type="PROSITE" id="PS50106"/>
    </source>
</evidence>
<comment type="caution">
    <text evidence="2">The sequence shown here is derived from an EMBL/GenBank/DDBJ whole genome shotgun (WGS) entry which is preliminary data.</text>
</comment>
<keyword evidence="3" id="KW-1185">Reference proteome</keyword>
<reference evidence="2 3" key="1">
    <citation type="submission" date="2023-03" db="EMBL/GenBank/DDBJ databases">
        <title>High-quality genome of Scylla paramamosain provides insights in environmental adaptation.</title>
        <authorList>
            <person name="Zhang L."/>
        </authorList>
    </citation>
    <scope>NUCLEOTIDE SEQUENCE [LARGE SCALE GENOMIC DNA]</scope>
    <source>
        <strain evidence="2">LZ_2023a</strain>
        <tissue evidence="2">Muscle</tissue>
    </source>
</reference>
<gene>
    <name evidence="2" type="ORF">O3P69_007654</name>
</gene>
<evidence type="ECO:0000313" key="3">
    <source>
        <dbReference type="Proteomes" id="UP001487740"/>
    </source>
</evidence>
<accession>A0AAW0V0W5</accession>
<dbReference type="Pfam" id="PF00595">
    <property type="entry name" value="PDZ"/>
    <property type="match status" value="1"/>
</dbReference>
<evidence type="ECO:0000313" key="2">
    <source>
        <dbReference type="EMBL" id="KAK8404542.1"/>
    </source>
</evidence>
<name>A0AAW0V0W5_SCYPA</name>
<feature type="domain" description="PDZ" evidence="1">
    <location>
        <begin position="25"/>
        <end position="83"/>
    </location>
</feature>
<dbReference type="InterPro" id="IPR036034">
    <property type="entry name" value="PDZ_sf"/>
</dbReference>
<dbReference type="EMBL" id="JARAKH010000004">
    <property type="protein sequence ID" value="KAK8404542.1"/>
    <property type="molecule type" value="Genomic_DNA"/>
</dbReference>
<dbReference type="SUPFAM" id="SSF50156">
    <property type="entry name" value="PDZ domain-like"/>
    <property type="match status" value="1"/>
</dbReference>
<organism evidence="2 3">
    <name type="scientific">Scylla paramamosain</name>
    <name type="common">Mud crab</name>
    <dbReference type="NCBI Taxonomy" id="85552"/>
    <lineage>
        <taxon>Eukaryota</taxon>
        <taxon>Metazoa</taxon>
        <taxon>Ecdysozoa</taxon>
        <taxon>Arthropoda</taxon>
        <taxon>Crustacea</taxon>
        <taxon>Multicrustacea</taxon>
        <taxon>Malacostraca</taxon>
        <taxon>Eumalacostraca</taxon>
        <taxon>Eucarida</taxon>
        <taxon>Decapoda</taxon>
        <taxon>Pleocyemata</taxon>
        <taxon>Brachyura</taxon>
        <taxon>Eubrachyura</taxon>
        <taxon>Portunoidea</taxon>
        <taxon>Portunidae</taxon>
        <taxon>Portuninae</taxon>
        <taxon>Scylla</taxon>
    </lineage>
</organism>
<sequence length="104" mass="10957">MDLEDDFCLEEDKLSFIFVDLELGTVTLEKNDSNLIGISIGGGAKLCPCLYVVQVFDNTAAAREGTLQSGDEITGVNGVNVKGQIKAGGGTNDTKVTGHCHNPL</sequence>
<dbReference type="PROSITE" id="PS50106">
    <property type="entry name" value="PDZ"/>
    <property type="match status" value="1"/>
</dbReference>
<dbReference type="Gene3D" id="2.30.42.10">
    <property type="match status" value="1"/>
</dbReference>
<dbReference type="SMART" id="SM00228">
    <property type="entry name" value="PDZ"/>
    <property type="match status" value="1"/>
</dbReference>